<sequence length="79" mass="7793">MTRPNSGGGACAGGPTPPSPQTGRRTTLSARAASAPLLAVPAADTATVHTTTAAINAALRDIEAAATRPTPISDRSQIS</sequence>
<feature type="compositionally biased region" description="Gly residues" evidence="1">
    <location>
        <begin position="1"/>
        <end position="12"/>
    </location>
</feature>
<proteinExistence type="predicted"/>
<reference evidence="2 3" key="1">
    <citation type="submission" date="2018-03" db="EMBL/GenBank/DDBJ databases">
        <authorList>
            <person name="Guldener U."/>
        </authorList>
    </citation>
    <scope>NUCLEOTIDE SEQUENCE [LARGE SCALE GENOMIC DNA]</scope>
    <source>
        <strain evidence="2 3">DAOM196992</strain>
    </source>
</reference>
<gene>
    <name evidence="2" type="ORF">PSFLO_06974</name>
</gene>
<dbReference type="AlphaFoldDB" id="A0A5C3FAQ9"/>
<evidence type="ECO:0000313" key="2">
    <source>
        <dbReference type="EMBL" id="SPO41492.1"/>
    </source>
</evidence>
<protein>
    <submittedName>
        <fullName evidence="2">Uncharacterized protein</fullName>
    </submittedName>
</protein>
<feature type="region of interest" description="Disordered" evidence="1">
    <location>
        <begin position="1"/>
        <end position="28"/>
    </location>
</feature>
<evidence type="ECO:0000256" key="1">
    <source>
        <dbReference type="SAM" id="MobiDB-lite"/>
    </source>
</evidence>
<organism evidence="2 3">
    <name type="scientific">Pseudozyma flocculosa</name>
    <dbReference type="NCBI Taxonomy" id="84751"/>
    <lineage>
        <taxon>Eukaryota</taxon>
        <taxon>Fungi</taxon>
        <taxon>Dikarya</taxon>
        <taxon>Basidiomycota</taxon>
        <taxon>Ustilaginomycotina</taxon>
        <taxon>Ustilaginomycetes</taxon>
        <taxon>Ustilaginales</taxon>
        <taxon>Ustilaginaceae</taxon>
        <taxon>Pseudozyma</taxon>
    </lineage>
</organism>
<keyword evidence="3" id="KW-1185">Reference proteome</keyword>
<accession>A0A5C3FAQ9</accession>
<dbReference type="Proteomes" id="UP000323386">
    <property type="component" value="Unassembled WGS sequence"/>
</dbReference>
<name>A0A5C3FAQ9_9BASI</name>
<dbReference type="EMBL" id="OOIP01000028">
    <property type="protein sequence ID" value="SPO41492.1"/>
    <property type="molecule type" value="Genomic_DNA"/>
</dbReference>
<evidence type="ECO:0000313" key="3">
    <source>
        <dbReference type="Proteomes" id="UP000323386"/>
    </source>
</evidence>